<feature type="active site" description="Charge relay system" evidence="7">
    <location>
        <position position="404"/>
    </location>
</feature>
<dbReference type="InterPro" id="IPR006693">
    <property type="entry name" value="AB_hydrolase_lipase"/>
</dbReference>
<feature type="domain" description="Partial AB-hydrolase lipase" evidence="9">
    <location>
        <begin position="97"/>
        <end position="156"/>
    </location>
</feature>
<feature type="chain" id="PRO_5040379225" description="Partial AB-hydrolase lipase domain-containing protein" evidence="8">
    <location>
        <begin position="16"/>
        <end position="462"/>
    </location>
</feature>
<feature type="active site" description="Nucleophile" evidence="7">
    <location>
        <position position="231"/>
    </location>
</feature>
<evidence type="ECO:0000256" key="6">
    <source>
        <dbReference type="ARBA" id="ARBA00023180"/>
    </source>
</evidence>
<dbReference type="PANTHER" id="PTHR11005">
    <property type="entry name" value="LYSOSOMAL ACID LIPASE-RELATED"/>
    <property type="match status" value="1"/>
</dbReference>
<sequence>IKLIALLNLIILANSCNVFQRYVLRSDCEDDNVIDDSDPKEFLEDNSCGFFKKHILRRDCPETPQEKSKNTRECNLIERFVLNKSHCEYNPDEYLDVPEIIARHGYLSETHTVVTEDGYILSIHRIPGSRNGTKSRQPVFLQHGLLGSSADWIVNGNLSLAYYLADRGYDVWLGNARGNDYSRAHTYLPTNSAEFWNFSFHEMGTRDLPTVLYHISNTTDRYGDIIYIGHSMGTTMFFIFASEDPQAAKNVKVMSALAPTAYMTHMHAPVRYFAPYANDIQWLSKYLGFKRFLPNNKILKTLSYQCELFKVSKEICENLIFAICGFNKDEFNSDILPVLLSKDPAGASTKTILHYLQEIKNDGLFQKFDYGSKGNLIEYGVKFPPRYNISKIDRPIHLMYAMNDWLTNYTDVIRLGGELKNLKGLYKVAMESFNHVDFIFGKDVIELVYDPLYKFLLPYSTN</sequence>
<evidence type="ECO:0000259" key="9">
    <source>
        <dbReference type="Pfam" id="PF04083"/>
    </source>
</evidence>
<evidence type="ECO:0000256" key="4">
    <source>
        <dbReference type="ARBA" id="ARBA00022963"/>
    </source>
</evidence>
<evidence type="ECO:0000256" key="7">
    <source>
        <dbReference type="PIRSR" id="PIRSR000862-1"/>
    </source>
</evidence>
<reference evidence="10" key="1">
    <citation type="submission" date="2022-01" db="EMBL/GenBank/DDBJ databases">
        <authorList>
            <person name="King R."/>
        </authorList>
    </citation>
    <scope>NUCLEOTIDE SEQUENCE</scope>
</reference>
<keyword evidence="4" id="KW-0442">Lipid degradation</keyword>
<dbReference type="SUPFAM" id="SSF53474">
    <property type="entry name" value="alpha/beta-Hydrolases"/>
    <property type="match status" value="1"/>
</dbReference>
<dbReference type="Gene3D" id="3.40.50.1820">
    <property type="entry name" value="alpha/beta hydrolase"/>
    <property type="match status" value="1"/>
</dbReference>
<dbReference type="Proteomes" id="UP001153712">
    <property type="component" value="Chromosome 4"/>
</dbReference>
<keyword evidence="3" id="KW-0378">Hydrolase</keyword>
<dbReference type="AlphaFoldDB" id="A0A9N9XQG0"/>
<dbReference type="GO" id="GO:0016042">
    <property type="term" value="P:lipid catabolic process"/>
    <property type="evidence" value="ECO:0007669"/>
    <property type="project" value="UniProtKB-KW"/>
</dbReference>
<feature type="signal peptide" evidence="8">
    <location>
        <begin position="1"/>
        <end position="15"/>
    </location>
</feature>
<evidence type="ECO:0000256" key="3">
    <source>
        <dbReference type="ARBA" id="ARBA00022801"/>
    </source>
</evidence>
<dbReference type="FunFam" id="3.40.50.1820:FF:000021">
    <property type="entry name" value="Lipase"/>
    <property type="match status" value="1"/>
</dbReference>
<evidence type="ECO:0000256" key="2">
    <source>
        <dbReference type="ARBA" id="ARBA00022729"/>
    </source>
</evidence>
<feature type="active site" description="Charge relay system" evidence="7">
    <location>
        <position position="435"/>
    </location>
</feature>
<evidence type="ECO:0000256" key="5">
    <source>
        <dbReference type="ARBA" id="ARBA00023098"/>
    </source>
</evidence>
<comment type="similarity">
    <text evidence="1">Belongs to the AB hydrolase superfamily. Lipase family.</text>
</comment>
<dbReference type="InterPro" id="IPR029058">
    <property type="entry name" value="AB_hydrolase_fold"/>
</dbReference>
<dbReference type="GO" id="GO:0016788">
    <property type="term" value="F:hydrolase activity, acting on ester bonds"/>
    <property type="evidence" value="ECO:0007669"/>
    <property type="project" value="InterPro"/>
</dbReference>
<evidence type="ECO:0000256" key="1">
    <source>
        <dbReference type="ARBA" id="ARBA00010701"/>
    </source>
</evidence>
<gene>
    <name evidence="10" type="ORF">PHYEVI_LOCUS7292</name>
</gene>
<keyword evidence="6" id="KW-0325">Glycoprotein</keyword>
<keyword evidence="2 8" id="KW-0732">Signal</keyword>
<name>A0A9N9XQG0_PHYSR</name>
<accession>A0A9N9XQG0</accession>
<dbReference type="OrthoDB" id="9974421at2759"/>
<dbReference type="Pfam" id="PF04083">
    <property type="entry name" value="Abhydro_lipase"/>
    <property type="match status" value="1"/>
</dbReference>
<protein>
    <recommendedName>
        <fullName evidence="9">Partial AB-hydrolase lipase domain-containing protein</fullName>
    </recommendedName>
</protein>
<evidence type="ECO:0000256" key="8">
    <source>
        <dbReference type="SAM" id="SignalP"/>
    </source>
</evidence>
<proteinExistence type="inferred from homology"/>
<keyword evidence="5" id="KW-0443">Lipid metabolism</keyword>
<organism evidence="10 11">
    <name type="scientific">Phyllotreta striolata</name>
    <name type="common">Striped flea beetle</name>
    <name type="synonym">Crioceris striolata</name>
    <dbReference type="NCBI Taxonomy" id="444603"/>
    <lineage>
        <taxon>Eukaryota</taxon>
        <taxon>Metazoa</taxon>
        <taxon>Ecdysozoa</taxon>
        <taxon>Arthropoda</taxon>
        <taxon>Hexapoda</taxon>
        <taxon>Insecta</taxon>
        <taxon>Pterygota</taxon>
        <taxon>Neoptera</taxon>
        <taxon>Endopterygota</taxon>
        <taxon>Coleoptera</taxon>
        <taxon>Polyphaga</taxon>
        <taxon>Cucujiformia</taxon>
        <taxon>Chrysomeloidea</taxon>
        <taxon>Chrysomelidae</taxon>
        <taxon>Galerucinae</taxon>
        <taxon>Alticini</taxon>
        <taxon>Phyllotreta</taxon>
    </lineage>
</organism>
<evidence type="ECO:0000313" key="10">
    <source>
        <dbReference type="EMBL" id="CAG9860945.1"/>
    </source>
</evidence>
<dbReference type="PIRSF" id="PIRSF000862">
    <property type="entry name" value="Steryl_ester_lip"/>
    <property type="match status" value="1"/>
</dbReference>
<dbReference type="EMBL" id="OU900097">
    <property type="protein sequence ID" value="CAG9860945.1"/>
    <property type="molecule type" value="Genomic_DNA"/>
</dbReference>
<feature type="non-terminal residue" evidence="10">
    <location>
        <position position="1"/>
    </location>
</feature>
<evidence type="ECO:0000313" key="11">
    <source>
        <dbReference type="Proteomes" id="UP001153712"/>
    </source>
</evidence>
<dbReference type="InterPro" id="IPR025483">
    <property type="entry name" value="Lipase_euk"/>
</dbReference>
<keyword evidence="11" id="KW-1185">Reference proteome</keyword>